<feature type="compositionally biased region" description="Basic residues" evidence="1">
    <location>
        <begin position="131"/>
        <end position="142"/>
    </location>
</feature>
<proteinExistence type="predicted"/>
<evidence type="ECO:0000313" key="2">
    <source>
        <dbReference type="EMBL" id="VCU53796.1"/>
    </source>
</evidence>
<sequence>MIRRQTICRVIYRDAKGRFVRPPEKPARVELEPLPKGEKGRFRVHKGGEVVAVEEMPRGRGVRVRFVPDASIRKAMLEARARGDKATLRQIREWEREVKRLAAEDYLKAKRSKEWAKRMERAKQKSDASKGGKKAAANRRKVQALAERMRGESTSALMARYRRVGGDDLEKRAIAEVLKERGLNVEQPKRKRRRK</sequence>
<dbReference type="EMBL" id="LR027517">
    <property type="protein sequence ID" value="VCU53796.1"/>
    <property type="molecule type" value="Genomic_DNA"/>
</dbReference>
<feature type="compositionally biased region" description="Basic and acidic residues" evidence="1">
    <location>
        <begin position="113"/>
        <end position="130"/>
    </location>
</feature>
<evidence type="ECO:0000313" key="3">
    <source>
        <dbReference type="Proteomes" id="UP000279841"/>
    </source>
</evidence>
<dbReference type="Proteomes" id="UP000279841">
    <property type="component" value="Chromosome"/>
</dbReference>
<reference evidence="2 3" key="1">
    <citation type="submission" date="2018-10" db="EMBL/GenBank/DDBJ databases">
        <authorList>
            <person name="Peiro R."/>
            <person name="Begona"/>
            <person name="Cbmso G."/>
            <person name="Lopez M."/>
            <person name="Gonzalez S."/>
            <person name="Sacristan E."/>
            <person name="Castillo E."/>
        </authorList>
    </citation>
    <scope>NUCLEOTIDE SEQUENCE [LARGE SCALE GENOMIC DNA]</scope>
    <source>
        <strain evidence="2">TTHNAR1</strain>
    </source>
</reference>
<organism evidence="2 3">
    <name type="scientific">Thermus thermophilus</name>
    <dbReference type="NCBI Taxonomy" id="274"/>
    <lineage>
        <taxon>Bacteria</taxon>
        <taxon>Thermotogati</taxon>
        <taxon>Deinococcota</taxon>
        <taxon>Deinococci</taxon>
        <taxon>Thermales</taxon>
        <taxon>Thermaceae</taxon>
        <taxon>Thermus</taxon>
    </lineage>
</organism>
<evidence type="ECO:0000256" key="1">
    <source>
        <dbReference type="SAM" id="MobiDB-lite"/>
    </source>
</evidence>
<name>A0A3P4ATA3_THETH</name>
<gene>
    <name evidence="2" type="ORF">TTHN1_01582</name>
</gene>
<accession>A0A3P4ATA3</accession>
<dbReference type="AlphaFoldDB" id="A0A3P4ATA3"/>
<protein>
    <submittedName>
        <fullName evidence="2">Uncharacterized protein</fullName>
    </submittedName>
</protein>
<feature type="region of interest" description="Disordered" evidence="1">
    <location>
        <begin position="113"/>
        <end position="149"/>
    </location>
</feature>